<keyword evidence="2" id="KW-1185">Reference proteome</keyword>
<reference evidence="1 2" key="1">
    <citation type="submission" date="2014-01" db="EMBL/GenBank/DDBJ databases">
        <title>Genome sequencing of Thermococcus guaymasensis.</title>
        <authorList>
            <person name="Zhang X."/>
            <person name="Alvare G."/>
            <person name="Fristensky B."/>
            <person name="Chen L."/>
            <person name="Suen T."/>
            <person name="Chen Q."/>
            <person name="Ma K."/>
        </authorList>
    </citation>
    <scope>NUCLEOTIDE SEQUENCE [LARGE SCALE GENOMIC DNA]</scope>
    <source>
        <strain evidence="1 2">DSM 11113</strain>
    </source>
</reference>
<sequence>MKRYLLVLKSRHSDHKAVMKEFKITKGGIEIV</sequence>
<accession>A0A0X1KNF4</accession>
<dbReference type="Proteomes" id="UP000062043">
    <property type="component" value="Chromosome"/>
</dbReference>
<dbReference type="AlphaFoldDB" id="A0A0X1KNF4"/>
<evidence type="ECO:0000313" key="1">
    <source>
        <dbReference type="EMBL" id="AJC72768.1"/>
    </source>
</evidence>
<name>A0A0X1KNF4_9EURY</name>
<gene>
    <name evidence="1" type="ORF">X802_07770</name>
</gene>
<dbReference type="PATRIC" id="fig|1432656.3.peg.1514"/>
<proteinExistence type="predicted"/>
<dbReference type="EMBL" id="CP007140">
    <property type="protein sequence ID" value="AJC72768.1"/>
    <property type="molecule type" value="Genomic_DNA"/>
</dbReference>
<dbReference type="KEGG" id="tgy:X802_07770"/>
<evidence type="ECO:0000313" key="2">
    <source>
        <dbReference type="Proteomes" id="UP000062043"/>
    </source>
</evidence>
<organism evidence="1 2">
    <name type="scientific">Thermococcus guaymasensis DSM 11113</name>
    <dbReference type="NCBI Taxonomy" id="1432656"/>
    <lineage>
        <taxon>Archaea</taxon>
        <taxon>Methanobacteriati</taxon>
        <taxon>Methanobacteriota</taxon>
        <taxon>Thermococci</taxon>
        <taxon>Thermococcales</taxon>
        <taxon>Thermococcaceae</taxon>
        <taxon>Thermococcus</taxon>
    </lineage>
</organism>
<protein>
    <submittedName>
        <fullName evidence="1">Uncharacterized protein</fullName>
    </submittedName>
</protein>